<dbReference type="VEuPathDB" id="FungiDB:MPH_13674"/>
<gene>
    <name evidence="1" type="ORF">MPH_13674</name>
</gene>
<comment type="caution">
    <text evidence="1">The sequence shown here is derived from an EMBL/GenBank/DDBJ whole genome shotgun (WGS) entry which is preliminary data.</text>
</comment>
<dbReference type="HOGENOM" id="CLU_1713624_0_0_1"/>
<name>K2RXW2_MACPH</name>
<evidence type="ECO:0000313" key="1">
    <source>
        <dbReference type="EMBL" id="EKG09300.1"/>
    </source>
</evidence>
<dbReference type="EMBL" id="AHHD01000711">
    <property type="protein sequence ID" value="EKG09300.1"/>
    <property type="molecule type" value="Genomic_DNA"/>
</dbReference>
<sequence length="153" mass="15920">MAYTKGSAVAFAAASLFCTAISSPENLKAPGLSSIACSLGSGDAHFKANEDSYFSLARTIQPTDLIYAVGNGSDQSCWSVMPKDTTSSFCLKAPEGYSVDSIGVSTIVSGIYFSCRTGGDTNTDTKNYACPYDGQHLVGVGYLDGGSVFLCMP</sequence>
<proteinExistence type="predicted"/>
<protein>
    <submittedName>
        <fullName evidence="1">Uncharacterized protein</fullName>
    </submittedName>
</protein>
<evidence type="ECO:0000313" key="2">
    <source>
        <dbReference type="Proteomes" id="UP000007129"/>
    </source>
</evidence>
<reference evidence="1 2" key="1">
    <citation type="journal article" date="2012" name="BMC Genomics">
        <title>Tools to kill: Genome of one of the most destructive plant pathogenic fungi Macrophomina phaseolina.</title>
        <authorList>
            <person name="Islam M.S."/>
            <person name="Haque M.S."/>
            <person name="Islam M.M."/>
            <person name="Emdad E.M."/>
            <person name="Halim A."/>
            <person name="Hossen Q.M.M."/>
            <person name="Hossain M.Z."/>
            <person name="Ahmed B."/>
            <person name="Rahim S."/>
            <person name="Rahman M.S."/>
            <person name="Alam M.M."/>
            <person name="Hou S."/>
            <person name="Wan X."/>
            <person name="Saito J.A."/>
            <person name="Alam M."/>
        </authorList>
    </citation>
    <scope>NUCLEOTIDE SEQUENCE [LARGE SCALE GENOMIC DNA]</scope>
    <source>
        <strain evidence="1 2">MS6</strain>
    </source>
</reference>
<accession>K2RXW2</accession>
<dbReference type="InParanoid" id="K2RXW2"/>
<dbReference type="Proteomes" id="UP000007129">
    <property type="component" value="Unassembled WGS sequence"/>
</dbReference>
<organism evidence="1 2">
    <name type="scientific">Macrophomina phaseolina (strain MS6)</name>
    <name type="common">Charcoal rot fungus</name>
    <dbReference type="NCBI Taxonomy" id="1126212"/>
    <lineage>
        <taxon>Eukaryota</taxon>
        <taxon>Fungi</taxon>
        <taxon>Dikarya</taxon>
        <taxon>Ascomycota</taxon>
        <taxon>Pezizomycotina</taxon>
        <taxon>Dothideomycetes</taxon>
        <taxon>Dothideomycetes incertae sedis</taxon>
        <taxon>Botryosphaeriales</taxon>
        <taxon>Botryosphaeriaceae</taxon>
        <taxon>Macrophomina</taxon>
    </lineage>
</organism>
<dbReference type="AlphaFoldDB" id="K2RXW2"/>